<dbReference type="Pfam" id="PF00098">
    <property type="entry name" value="zf-CCHC"/>
    <property type="match status" value="1"/>
</dbReference>
<dbReference type="SMART" id="SM00343">
    <property type="entry name" value="ZnF_C2HC"/>
    <property type="match status" value="1"/>
</dbReference>
<dbReference type="GO" id="GO:0003676">
    <property type="term" value="F:nucleic acid binding"/>
    <property type="evidence" value="ECO:0007669"/>
    <property type="project" value="InterPro"/>
</dbReference>
<evidence type="ECO:0000313" key="4">
    <source>
        <dbReference type="EMBL" id="TYK28079.1"/>
    </source>
</evidence>
<sequence length="295" mass="34191">MICVNLCTENKHTTKVIKDSDYWKELGTFCKQYGLSQGPKEEKKKKKKRYSSKKFFRKSKTKDQESPQRRKRHYNKGKSKKGYSSKTHTICFKCNQKGHYANRCPLKDKINAMTIDEETKQSLLYAIRSDDDTTSQTESSSEEDYINILQEEGSSSEEEFYSQSDSSDDEGAIPCTGRCAGKCSGHINVITKDQETLFDLIEQIPDEEAKRTCLLKLKQSLEEQVPQKTIQNPIMYSYQDILNRVKGEAKIPIQVEDLHHEVKILKREVAENKQRLIYLENAFQAFQESQVLKEN</sequence>
<reference evidence="4 5" key="1">
    <citation type="submission" date="2019-08" db="EMBL/GenBank/DDBJ databases">
        <title>Draft genome sequences of two oriental melons (Cucumis melo L. var makuwa).</title>
        <authorList>
            <person name="Kwon S.-Y."/>
        </authorList>
    </citation>
    <scope>NUCLEOTIDE SEQUENCE [LARGE SCALE GENOMIC DNA]</scope>
    <source>
        <strain evidence="5">cv. Chang Bougi</strain>
        <tissue evidence="4">Leaf</tissue>
    </source>
</reference>
<dbReference type="Gene3D" id="4.10.60.10">
    <property type="entry name" value="Zinc finger, CCHC-type"/>
    <property type="match status" value="1"/>
</dbReference>
<protein>
    <recommendedName>
        <fullName evidence="3">CCHC-type domain-containing protein</fullName>
    </recommendedName>
</protein>
<evidence type="ECO:0000259" key="3">
    <source>
        <dbReference type="PROSITE" id="PS50158"/>
    </source>
</evidence>
<gene>
    <name evidence="4" type="ORF">E5676_scaffold384G003430</name>
</gene>
<dbReference type="PROSITE" id="PS50158">
    <property type="entry name" value="ZF_CCHC"/>
    <property type="match status" value="1"/>
</dbReference>
<keyword evidence="1" id="KW-0863">Zinc-finger</keyword>
<dbReference type="EMBL" id="SSTD01002424">
    <property type="protein sequence ID" value="TYK28079.1"/>
    <property type="molecule type" value="Genomic_DNA"/>
</dbReference>
<feature type="compositionally biased region" description="Basic residues" evidence="2">
    <location>
        <begin position="43"/>
        <end position="60"/>
    </location>
</feature>
<dbReference type="SUPFAM" id="SSF57756">
    <property type="entry name" value="Retrovirus zinc finger-like domains"/>
    <property type="match status" value="1"/>
</dbReference>
<keyword evidence="1" id="KW-0479">Metal-binding</keyword>
<dbReference type="AlphaFoldDB" id="A0A5D3DXC4"/>
<dbReference type="Proteomes" id="UP000321947">
    <property type="component" value="Unassembled WGS sequence"/>
</dbReference>
<feature type="domain" description="CCHC-type" evidence="3">
    <location>
        <begin position="91"/>
        <end position="105"/>
    </location>
</feature>
<feature type="compositionally biased region" description="Basic residues" evidence="2">
    <location>
        <begin position="69"/>
        <end position="83"/>
    </location>
</feature>
<dbReference type="InterPro" id="IPR036875">
    <property type="entry name" value="Znf_CCHC_sf"/>
</dbReference>
<organism evidence="4 5">
    <name type="scientific">Cucumis melo var. makuwa</name>
    <name type="common">Oriental melon</name>
    <dbReference type="NCBI Taxonomy" id="1194695"/>
    <lineage>
        <taxon>Eukaryota</taxon>
        <taxon>Viridiplantae</taxon>
        <taxon>Streptophyta</taxon>
        <taxon>Embryophyta</taxon>
        <taxon>Tracheophyta</taxon>
        <taxon>Spermatophyta</taxon>
        <taxon>Magnoliopsida</taxon>
        <taxon>eudicotyledons</taxon>
        <taxon>Gunneridae</taxon>
        <taxon>Pentapetalae</taxon>
        <taxon>rosids</taxon>
        <taxon>fabids</taxon>
        <taxon>Cucurbitales</taxon>
        <taxon>Cucurbitaceae</taxon>
        <taxon>Benincaseae</taxon>
        <taxon>Cucumis</taxon>
    </lineage>
</organism>
<comment type="caution">
    <text evidence="4">The sequence shown here is derived from an EMBL/GenBank/DDBJ whole genome shotgun (WGS) entry which is preliminary data.</text>
</comment>
<dbReference type="InterPro" id="IPR001878">
    <property type="entry name" value="Znf_CCHC"/>
</dbReference>
<dbReference type="PANTHER" id="PTHR33054">
    <property type="entry name" value="CCHC-TYPE DOMAIN-CONTAINING PROTEIN"/>
    <property type="match status" value="1"/>
</dbReference>
<feature type="region of interest" description="Disordered" evidence="2">
    <location>
        <begin position="36"/>
        <end position="84"/>
    </location>
</feature>
<name>A0A5D3DXC4_CUCMM</name>
<proteinExistence type="predicted"/>
<accession>A0A5D3DXC4</accession>
<keyword evidence="1" id="KW-0862">Zinc</keyword>
<evidence type="ECO:0000313" key="5">
    <source>
        <dbReference type="Proteomes" id="UP000321947"/>
    </source>
</evidence>
<evidence type="ECO:0000256" key="1">
    <source>
        <dbReference type="PROSITE-ProRule" id="PRU00047"/>
    </source>
</evidence>
<dbReference type="GO" id="GO:0008270">
    <property type="term" value="F:zinc ion binding"/>
    <property type="evidence" value="ECO:0007669"/>
    <property type="project" value="UniProtKB-KW"/>
</dbReference>
<dbReference type="PANTHER" id="PTHR33054:SF9">
    <property type="entry name" value="CCHC-TYPE DOMAIN-CONTAINING PROTEIN"/>
    <property type="match status" value="1"/>
</dbReference>
<evidence type="ECO:0000256" key="2">
    <source>
        <dbReference type="SAM" id="MobiDB-lite"/>
    </source>
</evidence>